<protein>
    <submittedName>
        <fullName evidence="6">LysR family transcriptional regulator</fullName>
    </submittedName>
</protein>
<dbReference type="PANTHER" id="PTHR30118:SF15">
    <property type="entry name" value="TRANSCRIPTIONAL REGULATORY PROTEIN"/>
    <property type="match status" value="1"/>
</dbReference>
<evidence type="ECO:0000256" key="4">
    <source>
        <dbReference type="ARBA" id="ARBA00023163"/>
    </source>
</evidence>
<keyword evidence="3" id="KW-0238">DNA-binding</keyword>
<evidence type="ECO:0000313" key="7">
    <source>
        <dbReference type="Proteomes" id="UP000715095"/>
    </source>
</evidence>
<sequence length="305" mass="34450">MSKSPLDNLQSLRLLEEILRTGQLSAAAEALLVNVATASRQLNDLRSALCDELFVRNGKGLVPTARMLTLRPIVRQILQNVEALANDDVFSPERATGTFRILTYDNALLLYIFPALPTIRCKAPELNLEFGFVATTEQLIDELRRGEADLAIFPVPPKRSDMIAIDLDAQHYRLLMRQNHPLSDQRIPINAVTLRPYTQLMPGSRPIRPWTTLRDEGQPSIVIPYFNTAPFLVLETDFIMWIPSRTAEYWLARGGYAVRDLPPELAYAFSPKLIWNTRSDGDPLHQWVRSLVAAHHEAGSELSEK</sequence>
<dbReference type="InterPro" id="IPR005119">
    <property type="entry name" value="LysR_subst-bd"/>
</dbReference>
<dbReference type="InterPro" id="IPR036388">
    <property type="entry name" value="WH-like_DNA-bd_sf"/>
</dbReference>
<evidence type="ECO:0000256" key="1">
    <source>
        <dbReference type="ARBA" id="ARBA00009437"/>
    </source>
</evidence>
<dbReference type="PANTHER" id="PTHR30118">
    <property type="entry name" value="HTH-TYPE TRANSCRIPTIONAL REGULATOR LEUO-RELATED"/>
    <property type="match status" value="1"/>
</dbReference>
<dbReference type="Pfam" id="PF00126">
    <property type="entry name" value="HTH_1"/>
    <property type="match status" value="1"/>
</dbReference>
<dbReference type="SUPFAM" id="SSF46785">
    <property type="entry name" value="Winged helix' DNA-binding domain"/>
    <property type="match status" value="1"/>
</dbReference>
<dbReference type="Proteomes" id="UP000715095">
    <property type="component" value="Unassembled WGS sequence"/>
</dbReference>
<keyword evidence="2" id="KW-0805">Transcription regulation</keyword>
<dbReference type="Gene3D" id="3.40.190.10">
    <property type="entry name" value="Periplasmic binding protein-like II"/>
    <property type="match status" value="2"/>
</dbReference>
<dbReference type="RefSeq" id="WP_205103130.1">
    <property type="nucleotide sequence ID" value="NZ_JACJJC010000011.1"/>
</dbReference>
<accession>A0ABS2DSR1</accession>
<organism evidence="6 7">
    <name type="scientific">Sutterella massiliensis</name>
    <dbReference type="NCBI Taxonomy" id="1816689"/>
    <lineage>
        <taxon>Bacteria</taxon>
        <taxon>Pseudomonadati</taxon>
        <taxon>Pseudomonadota</taxon>
        <taxon>Betaproteobacteria</taxon>
        <taxon>Burkholderiales</taxon>
        <taxon>Sutterellaceae</taxon>
        <taxon>Sutterella</taxon>
    </lineage>
</organism>
<keyword evidence="7" id="KW-1185">Reference proteome</keyword>
<comment type="caution">
    <text evidence="6">The sequence shown here is derived from an EMBL/GenBank/DDBJ whole genome shotgun (WGS) entry which is preliminary data.</text>
</comment>
<dbReference type="EMBL" id="JACJJC010000011">
    <property type="protein sequence ID" value="MBM6704384.1"/>
    <property type="molecule type" value="Genomic_DNA"/>
</dbReference>
<evidence type="ECO:0000259" key="5">
    <source>
        <dbReference type="PROSITE" id="PS50931"/>
    </source>
</evidence>
<evidence type="ECO:0000256" key="2">
    <source>
        <dbReference type="ARBA" id="ARBA00023015"/>
    </source>
</evidence>
<feature type="domain" description="HTH lysR-type" evidence="5">
    <location>
        <begin position="7"/>
        <end position="64"/>
    </location>
</feature>
<dbReference type="Gene3D" id="1.10.10.10">
    <property type="entry name" value="Winged helix-like DNA-binding domain superfamily/Winged helix DNA-binding domain"/>
    <property type="match status" value="1"/>
</dbReference>
<gene>
    <name evidence="6" type="ORF">H6A60_07800</name>
</gene>
<dbReference type="InterPro" id="IPR050389">
    <property type="entry name" value="LysR-type_TF"/>
</dbReference>
<reference evidence="6 7" key="1">
    <citation type="journal article" date="2021" name="Sci. Rep.">
        <title>The distribution of antibiotic resistance genes in chicken gut microbiota commensals.</title>
        <authorList>
            <person name="Juricova H."/>
            <person name="Matiasovicova J."/>
            <person name="Kubasova T."/>
            <person name="Cejkova D."/>
            <person name="Rychlik I."/>
        </authorList>
    </citation>
    <scope>NUCLEOTIDE SEQUENCE [LARGE SCALE GENOMIC DNA]</scope>
    <source>
        <strain evidence="6 7">An829</strain>
    </source>
</reference>
<dbReference type="Pfam" id="PF03466">
    <property type="entry name" value="LysR_substrate"/>
    <property type="match status" value="1"/>
</dbReference>
<proteinExistence type="inferred from homology"/>
<keyword evidence="4" id="KW-0804">Transcription</keyword>
<comment type="similarity">
    <text evidence="1">Belongs to the LysR transcriptional regulatory family.</text>
</comment>
<dbReference type="InterPro" id="IPR000847">
    <property type="entry name" value="LysR_HTH_N"/>
</dbReference>
<dbReference type="SUPFAM" id="SSF53850">
    <property type="entry name" value="Periplasmic binding protein-like II"/>
    <property type="match status" value="1"/>
</dbReference>
<dbReference type="PROSITE" id="PS50931">
    <property type="entry name" value="HTH_LYSR"/>
    <property type="match status" value="1"/>
</dbReference>
<name>A0ABS2DSR1_9BURK</name>
<dbReference type="InterPro" id="IPR036390">
    <property type="entry name" value="WH_DNA-bd_sf"/>
</dbReference>
<evidence type="ECO:0000313" key="6">
    <source>
        <dbReference type="EMBL" id="MBM6704384.1"/>
    </source>
</evidence>
<evidence type="ECO:0000256" key="3">
    <source>
        <dbReference type="ARBA" id="ARBA00023125"/>
    </source>
</evidence>